<name>A0A0K9YW88_9BACL</name>
<accession>A0A0K9YW88</accession>
<reference evidence="4" key="1">
    <citation type="submission" date="2015-07" db="EMBL/GenBank/DDBJ databases">
        <title>Genome sequencing project for genomic taxonomy and phylogenomics of Bacillus-like bacteria.</title>
        <authorList>
            <person name="Liu B."/>
            <person name="Wang J."/>
            <person name="Zhu Y."/>
            <person name="Liu G."/>
            <person name="Chen Q."/>
            <person name="Chen Z."/>
            <person name="Lan J."/>
            <person name="Che J."/>
            <person name="Ge C."/>
            <person name="Shi H."/>
            <person name="Pan Z."/>
            <person name="Liu X."/>
        </authorList>
    </citation>
    <scope>NUCLEOTIDE SEQUENCE [LARGE SCALE GENOMIC DNA]</scope>
    <source>
        <strain evidence="4">DSM 9887</strain>
    </source>
</reference>
<comment type="caution">
    <text evidence="3">The sequence shown here is derived from an EMBL/GenBank/DDBJ whole genome shotgun (WGS) entry which is preliminary data.</text>
</comment>
<dbReference type="Proteomes" id="UP000036834">
    <property type="component" value="Unassembled WGS sequence"/>
</dbReference>
<dbReference type="AlphaFoldDB" id="A0A0K9YW88"/>
<evidence type="ECO:0000256" key="1">
    <source>
        <dbReference type="SAM" id="Phobius"/>
    </source>
</evidence>
<reference evidence="3" key="2">
    <citation type="submission" date="2015-07" db="EMBL/GenBank/DDBJ databases">
        <title>MeaNS - Measles Nucleotide Surveillance Program.</title>
        <authorList>
            <person name="Tran T."/>
            <person name="Druce J."/>
        </authorList>
    </citation>
    <scope>NUCLEOTIDE SEQUENCE</scope>
    <source>
        <strain evidence="3">DSM 9887</strain>
    </source>
</reference>
<dbReference type="Proteomes" id="UP000319578">
    <property type="component" value="Unassembled WGS sequence"/>
</dbReference>
<organism evidence="3 4">
    <name type="scientific">Brevibacillus reuszeri</name>
    <dbReference type="NCBI Taxonomy" id="54915"/>
    <lineage>
        <taxon>Bacteria</taxon>
        <taxon>Bacillati</taxon>
        <taxon>Bacillota</taxon>
        <taxon>Bacilli</taxon>
        <taxon>Bacillales</taxon>
        <taxon>Paenibacillaceae</taxon>
        <taxon>Brevibacillus</taxon>
    </lineage>
</organism>
<proteinExistence type="predicted"/>
<sequence>MEKGKLYLIGGICGLFLSVILSVVSSFAIIFVIGGWDPNIPIWFFLTSFIPFIIIYSILAVRITALNTKKRSIMAAFTALLILLYAGSIGASLVASYKFGYQNVNIMGYFQYAPIYAFSLLPVTWPVAYFSFIILESVVEWKTQQKV</sequence>
<feature type="transmembrane region" description="Helical" evidence="1">
    <location>
        <begin position="115"/>
        <end position="135"/>
    </location>
</feature>
<evidence type="ECO:0000313" key="4">
    <source>
        <dbReference type="Proteomes" id="UP000036834"/>
    </source>
</evidence>
<evidence type="ECO:0000313" key="2">
    <source>
        <dbReference type="EMBL" id="GED72538.1"/>
    </source>
</evidence>
<gene>
    <name evidence="3" type="ORF">ADS79_14005</name>
    <name evidence="2" type="ORF">BRE01_62400</name>
</gene>
<dbReference type="RefSeq" id="WP_049738985.1">
    <property type="nucleotide sequence ID" value="NZ_BJON01000031.1"/>
</dbReference>
<evidence type="ECO:0000313" key="3">
    <source>
        <dbReference type="EMBL" id="KNB72936.1"/>
    </source>
</evidence>
<feature type="transmembrane region" description="Helical" evidence="1">
    <location>
        <begin position="7"/>
        <end position="34"/>
    </location>
</feature>
<feature type="transmembrane region" description="Helical" evidence="1">
    <location>
        <begin position="40"/>
        <end position="61"/>
    </location>
</feature>
<dbReference type="OrthoDB" id="2667086at2"/>
<dbReference type="EMBL" id="LGIQ01000007">
    <property type="protein sequence ID" value="KNB72936.1"/>
    <property type="molecule type" value="Genomic_DNA"/>
</dbReference>
<protein>
    <submittedName>
        <fullName evidence="3">Uncharacterized protein</fullName>
    </submittedName>
</protein>
<keyword evidence="1" id="KW-0472">Membrane</keyword>
<keyword evidence="1" id="KW-1133">Transmembrane helix</keyword>
<keyword evidence="5" id="KW-1185">Reference proteome</keyword>
<evidence type="ECO:0000313" key="5">
    <source>
        <dbReference type="Proteomes" id="UP000319578"/>
    </source>
</evidence>
<keyword evidence="1" id="KW-0812">Transmembrane</keyword>
<dbReference type="EMBL" id="BJON01000031">
    <property type="protein sequence ID" value="GED72538.1"/>
    <property type="molecule type" value="Genomic_DNA"/>
</dbReference>
<dbReference type="PATRIC" id="fig|54915.3.peg.1813"/>
<feature type="transmembrane region" description="Helical" evidence="1">
    <location>
        <begin position="73"/>
        <end position="95"/>
    </location>
</feature>
<reference evidence="2 5" key="3">
    <citation type="submission" date="2019-06" db="EMBL/GenBank/DDBJ databases">
        <title>Whole genome shotgun sequence of Brevibacillus reuszeri NBRC 15719.</title>
        <authorList>
            <person name="Hosoyama A."/>
            <person name="Uohara A."/>
            <person name="Ohji S."/>
            <person name="Ichikawa N."/>
        </authorList>
    </citation>
    <scope>NUCLEOTIDE SEQUENCE [LARGE SCALE GENOMIC DNA]</scope>
    <source>
        <strain evidence="2 5">NBRC 15719</strain>
    </source>
</reference>